<dbReference type="EMBL" id="JFKE01000011">
    <property type="protein sequence ID" value="KAJ54133.1"/>
    <property type="molecule type" value="Genomic_DNA"/>
</dbReference>
<evidence type="ECO:0000259" key="6">
    <source>
        <dbReference type="Pfam" id="PF04138"/>
    </source>
</evidence>
<keyword evidence="3 5" id="KW-1133">Transmembrane helix</keyword>
<comment type="caution">
    <text evidence="7">The sequence shown here is derived from an EMBL/GenBank/DDBJ whole genome shotgun (WGS) entry which is preliminary data.</text>
</comment>
<evidence type="ECO:0000256" key="5">
    <source>
        <dbReference type="SAM" id="Phobius"/>
    </source>
</evidence>
<evidence type="ECO:0000256" key="2">
    <source>
        <dbReference type="ARBA" id="ARBA00022692"/>
    </source>
</evidence>
<feature type="transmembrane region" description="Helical" evidence="5">
    <location>
        <begin position="76"/>
        <end position="101"/>
    </location>
</feature>
<feature type="transmembrane region" description="Helical" evidence="5">
    <location>
        <begin position="36"/>
        <end position="56"/>
    </location>
</feature>
<dbReference type="OrthoDB" id="565050at2"/>
<evidence type="ECO:0000256" key="4">
    <source>
        <dbReference type="ARBA" id="ARBA00023136"/>
    </source>
</evidence>
<sequence length="139" mass="14980">MSPAALILRYGAFAVLATVANLGAQRAVLAISDGTLGFAIAVFTGTAVGLVLKYVLDKRWIFDDRSTGMAAHGRKFGLYTAMGLITTAIFWGTETAFWLIWDSHAMRELGAVLGLAVGYVTKYFLDRRFVFAAPAQVAP</sequence>
<dbReference type="GO" id="GO:0000271">
    <property type="term" value="P:polysaccharide biosynthetic process"/>
    <property type="evidence" value="ECO:0007669"/>
    <property type="project" value="InterPro"/>
</dbReference>
<name>A0A037ZEU1_9RHOB</name>
<evidence type="ECO:0000313" key="7">
    <source>
        <dbReference type="EMBL" id="KAJ54133.1"/>
    </source>
</evidence>
<protein>
    <submittedName>
        <fullName evidence="7">Polysaccharide biosynthesis protein GtrA</fullName>
    </submittedName>
</protein>
<dbReference type="GO" id="GO:0016020">
    <property type="term" value="C:membrane"/>
    <property type="evidence" value="ECO:0007669"/>
    <property type="project" value="UniProtKB-SubCell"/>
</dbReference>
<dbReference type="Pfam" id="PF04138">
    <property type="entry name" value="GtrA_DPMS_TM"/>
    <property type="match status" value="1"/>
</dbReference>
<dbReference type="Proteomes" id="UP000026249">
    <property type="component" value="Unassembled WGS sequence"/>
</dbReference>
<feature type="domain" description="GtrA/DPMS transmembrane" evidence="6">
    <location>
        <begin position="9"/>
        <end position="131"/>
    </location>
</feature>
<keyword evidence="2 5" id="KW-0812">Transmembrane</keyword>
<feature type="transmembrane region" description="Helical" evidence="5">
    <location>
        <begin position="7"/>
        <end position="24"/>
    </location>
</feature>
<comment type="subcellular location">
    <subcellularLocation>
        <location evidence="1">Membrane</location>
        <topology evidence="1">Multi-pass membrane protein</topology>
    </subcellularLocation>
</comment>
<organism evidence="7 8">
    <name type="scientific">Actibacterium mucosum KCTC 23349</name>
    <dbReference type="NCBI Taxonomy" id="1454373"/>
    <lineage>
        <taxon>Bacteria</taxon>
        <taxon>Pseudomonadati</taxon>
        <taxon>Pseudomonadota</taxon>
        <taxon>Alphaproteobacteria</taxon>
        <taxon>Rhodobacterales</taxon>
        <taxon>Roseobacteraceae</taxon>
        <taxon>Actibacterium</taxon>
    </lineage>
</organism>
<feature type="transmembrane region" description="Helical" evidence="5">
    <location>
        <begin position="107"/>
        <end position="125"/>
    </location>
</feature>
<dbReference type="InterPro" id="IPR007267">
    <property type="entry name" value="GtrA_DPMS_TM"/>
</dbReference>
<keyword evidence="8" id="KW-1185">Reference proteome</keyword>
<accession>A0A037ZEU1</accession>
<keyword evidence="4 5" id="KW-0472">Membrane</keyword>
<evidence type="ECO:0000256" key="1">
    <source>
        <dbReference type="ARBA" id="ARBA00004141"/>
    </source>
</evidence>
<proteinExistence type="predicted"/>
<dbReference type="AlphaFoldDB" id="A0A037ZEU1"/>
<dbReference type="NCBIfam" id="NF037976">
    <property type="entry name" value="gtrA_1"/>
    <property type="match status" value="1"/>
</dbReference>
<gene>
    <name evidence="7" type="ORF">ACMU_04345</name>
</gene>
<evidence type="ECO:0000256" key="3">
    <source>
        <dbReference type="ARBA" id="ARBA00022989"/>
    </source>
</evidence>
<evidence type="ECO:0000313" key="8">
    <source>
        <dbReference type="Proteomes" id="UP000026249"/>
    </source>
</evidence>
<reference evidence="7 8" key="1">
    <citation type="submission" date="2014-03" db="EMBL/GenBank/DDBJ databases">
        <title>Draft Genome Sequence of Actibacterium mucosum KCTC 23349, a Marine Alphaproteobacterium with Complex Ionic Requirements Isolated from Mediterranean Seawater at Malvarrosa Beach, Valencia, Spain.</title>
        <authorList>
            <person name="Arahal D.R."/>
            <person name="Shao Z."/>
            <person name="Lai Q."/>
            <person name="Pujalte M.J."/>
        </authorList>
    </citation>
    <scope>NUCLEOTIDE SEQUENCE [LARGE SCALE GENOMIC DNA]</scope>
    <source>
        <strain evidence="7 8">KCTC 23349</strain>
    </source>
</reference>
<dbReference type="RefSeq" id="WP_035262657.1">
    <property type="nucleotide sequence ID" value="NZ_JFKE01000011.1"/>
</dbReference>
<dbReference type="STRING" id="1454373.ACMU_04345"/>